<gene>
    <name evidence="1" type="ORF">MNBD_NITROSPIRAE01-1066</name>
</gene>
<evidence type="ECO:0000313" key="1">
    <source>
        <dbReference type="EMBL" id="VAX26349.1"/>
    </source>
</evidence>
<proteinExistence type="predicted"/>
<name>A0A3B1C820_9ZZZZ</name>
<protein>
    <recommendedName>
        <fullName evidence="2">Alginate export domain-containing protein</fullName>
    </recommendedName>
</protein>
<dbReference type="InterPro" id="IPR023614">
    <property type="entry name" value="Porin_dom_sf"/>
</dbReference>
<dbReference type="EMBL" id="UOGF01000009">
    <property type="protein sequence ID" value="VAX26349.1"/>
    <property type="molecule type" value="Genomic_DNA"/>
</dbReference>
<sequence>NNFFGKSKEGSFKYHEVGMGTSIRPLSDLQFSAQILSRRAGAGDRGKVRLDYGFMDYRLVSKASNDFGIRIGRMQNPIGLYNDTPRDVAFTRPSIFLPQSIYFDRTQNLARSSDGLHLYTDHRTGIGDFFYVLGAVYTNVDDQETKRVMLSELPGDLESRLTYATRLMFEQDGGRVRLAITGLLLNVRFKSATSPQKRGEIRFRPLIISAQYNAELWSLSSEYALRNLRYRNVGPLNFNITGESYYLQGTYRLFKTLELLLRYDVTFQDKKDRKGKAFAASTGRPNHSRFAKDATIGLRWDITKTLMSRIEYHIVDGTAWLPLLDNPPPAPTKRYWDLFSVLISFRF</sequence>
<organism evidence="1">
    <name type="scientific">hydrothermal vent metagenome</name>
    <dbReference type="NCBI Taxonomy" id="652676"/>
    <lineage>
        <taxon>unclassified sequences</taxon>
        <taxon>metagenomes</taxon>
        <taxon>ecological metagenomes</taxon>
    </lineage>
</organism>
<feature type="non-terminal residue" evidence="1">
    <location>
        <position position="1"/>
    </location>
</feature>
<dbReference type="AlphaFoldDB" id="A0A3B1C820"/>
<evidence type="ECO:0008006" key="2">
    <source>
        <dbReference type="Google" id="ProtNLM"/>
    </source>
</evidence>
<reference evidence="1" key="1">
    <citation type="submission" date="2018-06" db="EMBL/GenBank/DDBJ databases">
        <authorList>
            <person name="Zhirakovskaya E."/>
        </authorList>
    </citation>
    <scope>NUCLEOTIDE SEQUENCE</scope>
</reference>
<dbReference type="Gene3D" id="2.40.160.10">
    <property type="entry name" value="Porin"/>
    <property type="match status" value="1"/>
</dbReference>
<dbReference type="SUPFAM" id="SSF56935">
    <property type="entry name" value="Porins"/>
    <property type="match status" value="1"/>
</dbReference>
<accession>A0A3B1C820</accession>